<dbReference type="CDD" id="cd00381">
    <property type="entry name" value="IMPDH"/>
    <property type="match status" value="1"/>
</dbReference>
<proteinExistence type="inferred from homology"/>
<dbReference type="GO" id="GO:0006183">
    <property type="term" value="P:GTP biosynthetic process"/>
    <property type="evidence" value="ECO:0007669"/>
    <property type="project" value="TreeGrafter"/>
</dbReference>
<dbReference type="GO" id="GO:0003938">
    <property type="term" value="F:IMP dehydrogenase activity"/>
    <property type="evidence" value="ECO:0007669"/>
    <property type="project" value="UniProtKB-EC"/>
</dbReference>
<dbReference type="Gene3D" id="3.20.20.70">
    <property type="entry name" value="Aldolase class I"/>
    <property type="match status" value="1"/>
</dbReference>
<dbReference type="InterPro" id="IPR005990">
    <property type="entry name" value="IMP_DH"/>
</dbReference>
<evidence type="ECO:0000313" key="3">
    <source>
        <dbReference type="EMBL" id="MPN18852.1"/>
    </source>
</evidence>
<dbReference type="InterPro" id="IPR001093">
    <property type="entry name" value="IMP_DH_GMPRt"/>
</dbReference>
<organism evidence="3">
    <name type="scientific">bioreactor metagenome</name>
    <dbReference type="NCBI Taxonomy" id="1076179"/>
    <lineage>
        <taxon>unclassified sequences</taxon>
        <taxon>metagenomes</taxon>
        <taxon>ecological metagenomes</taxon>
    </lineage>
</organism>
<evidence type="ECO:0000259" key="2">
    <source>
        <dbReference type="Pfam" id="PF00478"/>
    </source>
</evidence>
<dbReference type="EMBL" id="VSSQ01066272">
    <property type="protein sequence ID" value="MPN18852.1"/>
    <property type="molecule type" value="Genomic_DNA"/>
</dbReference>
<protein>
    <submittedName>
        <fullName evidence="3">Inosine-5'-monophosphate dehydrogenase</fullName>
        <ecNumber evidence="3">1.1.1.205</ecNumber>
    </submittedName>
</protein>
<dbReference type="InterPro" id="IPR013785">
    <property type="entry name" value="Aldolase_TIM"/>
</dbReference>
<keyword evidence="3" id="KW-0560">Oxidoreductase</keyword>
<comment type="caution">
    <text evidence="3">The sequence shown here is derived from an EMBL/GenBank/DDBJ whole genome shotgun (WGS) entry which is preliminary data.</text>
</comment>
<dbReference type="SUPFAM" id="SSF51412">
    <property type="entry name" value="Inosine monophosphate dehydrogenase (IMPDH)"/>
    <property type="match status" value="1"/>
</dbReference>
<accession>A0A645FYR1</accession>
<name>A0A645FYR1_9ZZZZ</name>
<evidence type="ECO:0000256" key="1">
    <source>
        <dbReference type="ARBA" id="ARBA00005502"/>
    </source>
</evidence>
<dbReference type="SMART" id="SM01240">
    <property type="entry name" value="IMPDH"/>
    <property type="match status" value="1"/>
</dbReference>
<dbReference type="PANTHER" id="PTHR11911">
    <property type="entry name" value="INOSINE-5-MONOPHOSPHATE DEHYDROGENASE RELATED"/>
    <property type="match status" value="1"/>
</dbReference>
<sequence>MLRDAFPKLTIFAGNVTSAAGVEFLADCGANCIKVGQGPGSICTTRIVAGVGIPQMTALYVASRAATKKKVALIADGGITKSGDIVKALTLANAVMCGGILAGCPEAPGEVMEISGKLYKQYRGMGSQAAMKAGSAARYGHTPDMGRKMAAEGVEALKEMSGSLDRVLTQLIGGIQSGMGYLGAANLVQLREKARYIRVSPAGQREAGAHDVVELKTGNQ</sequence>
<reference evidence="3" key="1">
    <citation type="submission" date="2019-08" db="EMBL/GenBank/DDBJ databases">
        <authorList>
            <person name="Kucharzyk K."/>
            <person name="Murdoch R.W."/>
            <person name="Higgins S."/>
            <person name="Loffler F."/>
        </authorList>
    </citation>
    <scope>NUCLEOTIDE SEQUENCE</scope>
</reference>
<dbReference type="EC" id="1.1.1.205" evidence="3"/>
<dbReference type="Pfam" id="PF00478">
    <property type="entry name" value="IMPDH"/>
    <property type="match status" value="1"/>
</dbReference>
<dbReference type="PANTHER" id="PTHR11911:SF111">
    <property type="entry name" value="INOSINE-5'-MONOPHOSPHATE DEHYDROGENASE"/>
    <property type="match status" value="1"/>
</dbReference>
<dbReference type="AlphaFoldDB" id="A0A645FYR1"/>
<feature type="domain" description="IMP dehydrogenase/GMP reductase" evidence="2">
    <location>
        <begin position="2"/>
        <end position="210"/>
    </location>
</feature>
<gene>
    <name evidence="3" type="primary">guaB_92</name>
    <name evidence="3" type="ORF">SDC9_166217</name>
</gene>
<comment type="similarity">
    <text evidence="1">Belongs to the IMPDH/GMPR family.</text>
</comment>